<accession>A0A106BKN4</accession>
<evidence type="ECO:0000313" key="6">
    <source>
        <dbReference type="EMBL" id="KVW94239.1"/>
    </source>
</evidence>
<comment type="caution">
    <text evidence="6">The sequence shown here is derived from an EMBL/GenBank/DDBJ whole genome shotgun (WGS) entry which is preliminary data.</text>
</comment>
<keyword evidence="4" id="KW-0460">Magnesium</keyword>
<comment type="cofactor">
    <cofactor evidence="4">
        <name>Mg(2+)</name>
        <dbReference type="ChEBI" id="CHEBI:18420"/>
    </cofactor>
</comment>
<dbReference type="AlphaFoldDB" id="A0A106BKN4"/>
<evidence type="ECO:0000256" key="1">
    <source>
        <dbReference type="ARBA" id="ARBA00007608"/>
    </source>
</evidence>
<proteinExistence type="inferred from homology"/>
<protein>
    <recommendedName>
        <fullName evidence="3 4">Phosphatase NudJ</fullName>
        <ecNumber evidence="4">3.6.1.-</ecNumber>
    </recommendedName>
</protein>
<dbReference type="PANTHER" id="PTHR43222">
    <property type="entry name" value="NUDIX HYDROLASE 23"/>
    <property type="match status" value="1"/>
</dbReference>
<dbReference type="PATRIC" id="fig|36861.3.peg.2318"/>
<sequence>MFEPNLNTPWTPHVVVAAMVERDGKFLLVEEHTAEGLRLNQPAGHWERDETLTDAVRREALEETAHHVEPLALLGCYSTHYPRRDITYLRFAYVCSVSSFDAERTLDTGIVRAVWLTPGELAASPIPQRSPLVMRCVQDYLAGRRFPLDFVAHQ</sequence>
<dbReference type="EMBL" id="LDUG01000036">
    <property type="protein sequence ID" value="KVW94239.1"/>
    <property type="molecule type" value="Genomic_DNA"/>
</dbReference>
<dbReference type="RefSeq" id="WP_059757238.1">
    <property type="nucleotide sequence ID" value="NZ_LDUG01000036.1"/>
</dbReference>
<feature type="domain" description="Nudix hydrolase" evidence="5">
    <location>
        <begin position="9"/>
        <end position="138"/>
    </location>
</feature>
<dbReference type="OrthoDB" id="8594221at2"/>
<evidence type="ECO:0000256" key="2">
    <source>
        <dbReference type="ARBA" id="ARBA00011245"/>
    </source>
</evidence>
<dbReference type="CDD" id="cd03675">
    <property type="entry name" value="NUDIX_Hydrolase"/>
    <property type="match status" value="1"/>
</dbReference>
<dbReference type="InterPro" id="IPR033713">
    <property type="entry name" value="NudJ"/>
</dbReference>
<reference evidence="6 7" key="1">
    <citation type="journal article" date="2015" name="Appl. Environ. Microbiol.">
        <title>Aerobic and Anaerobic Thiosulfate Oxidation by a Cold-Adapted, Subglacial Chemoautotroph.</title>
        <authorList>
            <person name="Harrold Z.R."/>
            <person name="Skidmore M.L."/>
            <person name="Hamilton T.L."/>
            <person name="Desch L."/>
            <person name="Amada K."/>
            <person name="van Gelder W."/>
            <person name="Glover K."/>
            <person name="Roden E.E."/>
            <person name="Boyd E.S."/>
        </authorList>
    </citation>
    <scope>NUCLEOTIDE SEQUENCE [LARGE SCALE GENOMIC DNA]</scope>
    <source>
        <strain evidence="6 7">RG</strain>
    </source>
</reference>
<dbReference type="Proteomes" id="UP000064243">
    <property type="component" value="Unassembled WGS sequence"/>
</dbReference>
<dbReference type="PROSITE" id="PS51462">
    <property type="entry name" value="NUDIX"/>
    <property type="match status" value="1"/>
</dbReference>
<dbReference type="SUPFAM" id="SSF55811">
    <property type="entry name" value="Nudix"/>
    <property type="match status" value="1"/>
</dbReference>
<comment type="subunit">
    <text evidence="2 4">Monomer.</text>
</comment>
<dbReference type="InterPro" id="IPR000086">
    <property type="entry name" value="NUDIX_hydrolase_dom"/>
</dbReference>
<organism evidence="6 7">
    <name type="scientific">Thiobacillus denitrificans</name>
    <dbReference type="NCBI Taxonomy" id="36861"/>
    <lineage>
        <taxon>Bacteria</taxon>
        <taxon>Pseudomonadati</taxon>
        <taxon>Pseudomonadota</taxon>
        <taxon>Betaproteobacteria</taxon>
        <taxon>Nitrosomonadales</taxon>
        <taxon>Thiobacillaceae</taxon>
        <taxon>Thiobacillus</taxon>
    </lineage>
</organism>
<evidence type="ECO:0000256" key="4">
    <source>
        <dbReference type="RuleBase" id="RU364043"/>
    </source>
</evidence>
<gene>
    <name evidence="4" type="primary">nudJ</name>
    <name evidence="6" type="ORF">ABW22_12670</name>
</gene>
<keyword evidence="4 6" id="KW-0378">Hydrolase</keyword>
<comment type="similarity">
    <text evidence="1 4">Belongs to the Nudix hydrolase family. NudJ subfamily.</text>
</comment>
<dbReference type="GO" id="GO:0017111">
    <property type="term" value="F:ribonucleoside triphosphate phosphatase activity"/>
    <property type="evidence" value="ECO:0007669"/>
    <property type="project" value="InterPro"/>
</dbReference>
<dbReference type="STRING" id="1123392.GCA_000376425_02821"/>
<evidence type="ECO:0000259" key="5">
    <source>
        <dbReference type="PROSITE" id="PS51462"/>
    </source>
</evidence>
<dbReference type="EC" id="3.6.1.-" evidence="4"/>
<evidence type="ECO:0000313" key="7">
    <source>
        <dbReference type="Proteomes" id="UP000064243"/>
    </source>
</evidence>
<dbReference type="InterPro" id="IPR015797">
    <property type="entry name" value="NUDIX_hydrolase-like_dom_sf"/>
</dbReference>
<dbReference type="Pfam" id="PF00293">
    <property type="entry name" value="NUDIX"/>
    <property type="match status" value="1"/>
</dbReference>
<dbReference type="Gene3D" id="3.90.79.10">
    <property type="entry name" value="Nucleoside Triphosphate Pyrophosphohydrolase"/>
    <property type="match status" value="1"/>
</dbReference>
<dbReference type="PANTHER" id="PTHR43222:SF11">
    <property type="entry name" value="PHOSPHATASE NUDJ"/>
    <property type="match status" value="1"/>
</dbReference>
<keyword evidence="7" id="KW-1185">Reference proteome</keyword>
<dbReference type="GO" id="GO:0017110">
    <property type="term" value="F:nucleoside diphosphate phosphatase activity"/>
    <property type="evidence" value="ECO:0007669"/>
    <property type="project" value="InterPro"/>
</dbReference>
<dbReference type="GO" id="GO:0004787">
    <property type="term" value="F:thiamine diphosphate phosphatase activity"/>
    <property type="evidence" value="ECO:0007669"/>
    <property type="project" value="InterPro"/>
</dbReference>
<evidence type="ECO:0000256" key="3">
    <source>
        <dbReference type="ARBA" id="ARBA00015552"/>
    </source>
</evidence>
<name>A0A106BKN4_THIDE</name>